<accession>A0A8H4RCN3</accession>
<feature type="region of interest" description="Disordered" evidence="1">
    <location>
        <begin position="203"/>
        <end position="254"/>
    </location>
</feature>
<evidence type="ECO:0000313" key="2">
    <source>
        <dbReference type="EMBL" id="KAF4626463.1"/>
    </source>
</evidence>
<gene>
    <name evidence="2" type="ORF">G7Y89_g11693</name>
</gene>
<evidence type="ECO:0000256" key="1">
    <source>
        <dbReference type="SAM" id="MobiDB-lite"/>
    </source>
</evidence>
<evidence type="ECO:0000313" key="3">
    <source>
        <dbReference type="Proteomes" id="UP000566819"/>
    </source>
</evidence>
<protein>
    <submittedName>
        <fullName evidence="2">Uncharacterized protein</fullName>
    </submittedName>
</protein>
<proteinExistence type="predicted"/>
<reference evidence="2 3" key="1">
    <citation type="submission" date="2020-03" db="EMBL/GenBank/DDBJ databases">
        <title>Draft Genome Sequence of Cudoniella acicularis.</title>
        <authorList>
            <person name="Buettner E."/>
            <person name="Kellner H."/>
        </authorList>
    </citation>
    <scope>NUCLEOTIDE SEQUENCE [LARGE SCALE GENOMIC DNA]</scope>
    <source>
        <strain evidence="2 3">DSM 108380</strain>
    </source>
</reference>
<comment type="caution">
    <text evidence="2">The sequence shown here is derived from an EMBL/GenBank/DDBJ whole genome shotgun (WGS) entry which is preliminary data.</text>
</comment>
<organism evidence="2 3">
    <name type="scientific">Cudoniella acicularis</name>
    <dbReference type="NCBI Taxonomy" id="354080"/>
    <lineage>
        <taxon>Eukaryota</taxon>
        <taxon>Fungi</taxon>
        <taxon>Dikarya</taxon>
        <taxon>Ascomycota</taxon>
        <taxon>Pezizomycotina</taxon>
        <taxon>Leotiomycetes</taxon>
        <taxon>Helotiales</taxon>
        <taxon>Tricladiaceae</taxon>
        <taxon>Cudoniella</taxon>
    </lineage>
</organism>
<dbReference type="Proteomes" id="UP000566819">
    <property type="component" value="Unassembled WGS sequence"/>
</dbReference>
<dbReference type="EMBL" id="JAAMPI010001147">
    <property type="protein sequence ID" value="KAF4626463.1"/>
    <property type="molecule type" value="Genomic_DNA"/>
</dbReference>
<name>A0A8H4RCN3_9HELO</name>
<dbReference type="AlphaFoldDB" id="A0A8H4RCN3"/>
<sequence length="254" mass="29520">MPPIPEPADDMERYEEFRRMRTERMDEIVSLRQKMGDLVKELDRMPVNTMDIPFSNLKPWVGDTLKKKNELDKRDMELKTRYFQMQGEIREVEKEQLKLEKENRDKISTASNIFRGSFKTQRVRREKIDAALDKLLEVCGEEELRMRLEKRIAAMGAKGKALEIEEPDVPKELVQAMKENLPLAHSVKEWTIDAATTVIKETGKSLKKKRTEAGHSHSRSSSVAPDFETPSRVRFASPLRRQNPEPVTPRQLFA</sequence>
<keyword evidence="3" id="KW-1185">Reference proteome</keyword>